<organism evidence="2 3">
    <name type="scientific">Halobacterium phage phiH</name>
    <name type="common">Bacteriophage phi-H</name>
    <dbReference type="NCBI Taxonomy" id="169684"/>
    <lineage>
        <taxon>Viruses</taxon>
        <taxon>Duplodnaviria</taxon>
        <taxon>Heunggongvirae</taxon>
        <taxon>Uroviricota</taxon>
        <taxon>Caudoviricetes</taxon>
        <taxon>Vertoviridae</taxon>
        <taxon>Myohalovirus</taxon>
        <taxon>Myohalovirus spontanei</taxon>
        <taxon>Myohalovirus phiH</taxon>
    </lineage>
</organism>
<dbReference type="PANTHER" id="PTHR13696">
    <property type="entry name" value="P-LOOP CONTAINING NUCLEOSIDE TRIPHOSPHATE HYDROLASE"/>
    <property type="match status" value="1"/>
</dbReference>
<dbReference type="CDD" id="cd02042">
    <property type="entry name" value="ParAB_family"/>
    <property type="match status" value="1"/>
</dbReference>
<proteinExistence type="predicted"/>
<evidence type="ECO:0000313" key="2">
    <source>
        <dbReference type="EMBL" id="AYM00299.1"/>
    </source>
</evidence>
<gene>
    <name evidence="2" type="ORF">PhiH1_265</name>
</gene>
<dbReference type="InterPro" id="IPR027417">
    <property type="entry name" value="P-loop_NTPase"/>
</dbReference>
<evidence type="ECO:0000259" key="1">
    <source>
        <dbReference type="Pfam" id="PF13614"/>
    </source>
</evidence>
<dbReference type="Gene3D" id="3.40.50.300">
    <property type="entry name" value="P-loop containing nucleotide triphosphate hydrolases"/>
    <property type="match status" value="1"/>
</dbReference>
<keyword evidence="3" id="KW-1185">Reference proteome</keyword>
<dbReference type="InterPro" id="IPR050678">
    <property type="entry name" value="DNA_Partitioning_ATPase"/>
</dbReference>
<dbReference type="EMBL" id="MK002701">
    <property type="protein sequence ID" value="AYM00299.1"/>
    <property type="molecule type" value="Genomic_DNA"/>
</dbReference>
<dbReference type="InterPro" id="IPR025669">
    <property type="entry name" value="AAA_dom"/>
</dbReference>
<organismHost>
    <name type="scientific">Halobacterium salinarum</name>
    <name type="common">Halobacterium halobium</name>
    <dbReference type="NCBI Taxonomy" id="2242"/>
</organismHost>
<evidence type="ECO:0000313" key="3">
    <source>
        <dbReference type="Proteomes" id="UP000277198"/>
    </source>
</evidence>
<protein>
    <submittedName>
        <fullName evidence="2">ParA domain protein</fullName>
    </submittedName>
</protein>
<reference evidence="2 3" key="1">
    <citation type="journal article" date="2018" name="Genes (Basel)">
        <title>Complete Genome Sequence of the Model Halovirus PhiH1 (PhiH1).</title>
        <authorList>
            <person name="Dyall-Smith M."/>
            <person name="Pfeifer F."/>
            <person name="Witte A."/>
            <person name="Oesterhelt D."/>
            <person name="Pfeiffer F."/>
        </authorList>
    </citation>
    <scope>NUCLEOTIDE SEQUENCE [LARGE SCALE GENOMIC DNA]</scope>
    <source>
        <strain evidence="2">Variant phiH1</strain>
    </source>
</reference>
<accession>A0A3G1ZKU1</accession>
<dbReference type="PANTHER" id="PTHR13696:SF99">
    <property type="entry name" value="COBYRINIC ACID AC-DIAMIDE SYNTHASE"/>
    <property type="match status" value="1"/>
</dbReference>
<name>A0A3G1ZKU1_BPPHH</name>
<dbReference type="Pfam" id="PF13614">
    <property type="entry name" value="AAA_31"/>
    <property type="match status" value="1"/>
</dbReference>
<feature type="domain" description="AAA" evidence="1">
    <location>
        <begin position="1"/>
        <end position="173"/>
    </location>
</feature>
<dbReference type="Proteomes" id="UP000277198">
    <property type="component" value="Segment"/>
</dbReference>
<sequence length="258" mass="28763">MKTFAIANQKGGVAKSTNTINLAGSLSSRGHRVAVADLDPQGYLTNTLDLRDEYLADKPTLFTAMNDPAGTGLEEIVVEHEEFDVIPSNIDMFRLEQELIASGRRPRLRFRQLLEDLTGYDYLIVDAPPSLGPINDNVLLACRNLLVPVEAAETSILAIEHLLNQIESLEVDYDISIQEQAVLISNVNYPLDNEQRSAIDWFSETFEGRCPIFEIRHRAAIKRSLSSGGSIFGADAEETDMRNVYNELADYLETIDDD</sequence>
<dbReference type="SUPFAM" id="SSF52540">
    <property type="entry name" value="P-loop containing nucleoside triphosphate hydrolases"/>
    <property type="match status" value="1"/>
</dbReference>